<accession>A0ABS6JK16</accession>
<evidence type="ECO:0000256" key="3">
    <source>
        <dbReference type="ARBA" id="ARBA00022694"/>
    </source>
</evidence>
<dbReference type="EMBL" id="JAHQCS010000143">
    <property type="protein sequence ID" value="MBU9713544.1"/>
    <property type="molecule type" value="Genomic_DNA"/>
</dbReference>
<proteinExistence type="predicted"/>
<gene>
    <name evidence="8" type="primary">tsaE</name>
    <name evidence="8" type="ORF">KS419_17585</name>
</gene>
<dbReference type="PANTHER" id="PTHR33540:SF2">
    <property type="entry name" value="TRNA THREONYLCARBAMOYLADENOSINE BIOSYNTHESIS PROTEIN TSAE"/>
    <property type="match status" value="1"/>
</dbReference>
<keyword evidence="3" id="KW-0819">tRNA processing</keyword>
<evidence type="ECO:0000256" key="1">
    <source>
        <dbReference type="ARBA" id="ARBA00004496"/>
    </source>
</evidence>
<dbReference type="Proteomes" id="UP000784880">
    <property type="component" value="Unassembled WGS sequence"/>
</dbReference>
<dbReference type="PANTHER" id="PTHR33540">
    <property type="entry name" value="TRNA THREONYLCARBAMOYLADENOSINE BIOSYNTHESIS PROTEIN TSAE"/>
    <property type="match status" value="1"/>
</dbReference>
<comment type="subcellular location">
    <subcellularLocation>
        <location evidence="1">Cytoplasm</location>
    </subcellularLocation>
</comment>
<sequence length="151" mass="17026">MTYQREYISHSLEETQQLAEHLANLLKPGDLVTLEGNLGAGKTSFTKGLAKGLGVAGNVNSPTFTIIKEYQGKVPFYHMDAYRVEDELEDLGLDEYFEGDGVTVVEWPSMIEEQLPKEKLAIRIEYMAENKRKLTFMASGSHFISVCKEIF</sequence>
<evidence type="ECO:0000313" key="8">
    <source>
        <dbReference type="EMBL" id="MBU9713544.1"/>
    </source>
</evidence>
<keyword evidence="9" id="KW-1185">Reference proteome</keyword>
<evidence type="ECO:0000256" key="2">
    <source>
        <dbReference type="ARBA" id="ARBA00022490"/>
    </source>
</evidence>
<comment type="caution">
    <text evidence="8">The sequence shown here is derived from an EMBL/GenBank/DDBJ whole genome shotgun (WGS) entry which is preliminary data.</text>
</comment>
<keyword evidence="7" id="KW-0460">Magnesium</keyword>
<keyword evidence="4" id="KW-0479">Metal-binding</keyword>
<dbReference type="NCBIfam" id="TIGR00150">
    <property type="entry name" value="T6A_YjeE"/>
    <property type="match status" value="1"/>
</dbReference>
<organism evidence="8 9">
    <name type="scientific">Evansella tamaricis</name>
    <dbReference type="NCBI Taxonomy" id="2069301"/>
    <lineage>
        <taxon>Bacteria</taxon>
        <taxon>Bacillati</taxon>
        <taxon>Bacillota</taxon>
        <taxon>Bacilli</taxon>
        <taxon>Bacillales</taxon>
        <taxon>Bacillaceae</taxon>
        <taxon>Evansella</taxon>
    </lineage>
</organism>
<evidence type="ECO:0000256" key="5">
    <source>
        <dbReference type="ARBA" id="ARBA00022741"/>
    </source>
</evidence>
<evidence type="ECO:0000256" key="7">
    <source>
        <dbReference type="ARBA" id="ARBA00022842"/>
    </source>
</evidence>
<dbReference type="InterPro" id="IPR003442">
    <property type="entry name" value="T6A_TsaE"/>
</dbReference>
<keyword evidence="2" id="KW-0963">Cytoplasm</keyword>
<name>A0ABS6JK16_9BACI</name>
<evidence type="ECO:0000256" key="6">
    <source>
        <dbReference type="ARBA" id="ARBA00022840"/>
    </source>
</evidence>
<evidence type="ECO:0000256" key="4">
    <source>
        <dbReference type="ARBA" id="ARBA00022723"/>
    </source>
</evidence>
<dbReference type="RefSeq" id="WP_217067696.1">
    <property type="nucleotide sequence ID" value="NZ_JAHQCS010000143.1"/>
</dbReference>
<keyword evidence="6" id="KW-0067">ATP-binding</keyword>
<evidence type="ECO:0000313" key="9">
    <source>
        <dbReference type="Proteomes" id="UP000784880"/>
    </source>
</evidence>
<keyword evidence="5" id="KW-0547">Nucleotide-binding</keyword>
<protein>
    <submittedName>
        <fullName evidence="8">tRNA (Adenosine(37)-N6)-threonylcarbamoyltransferase complex ATPase subunit type 1 TsaE</fullName>
    </submittedName>
</protein>
<dbReference type="Pfam" id="PF02367">
    <property type="entry name" value="TsaE"/>
    <property type="match status" value="1"/>
</dbReference>
<reference evidence="8 9" key="1">
    <citation type="submission" date="2021-06" db="EMBL/GenBank/DDBJ databases">
        <title>Bacillus sp. RD4P76, an endophyte from a halophyte.</title>
        <authorList>
            <person name="Sun J.-Q."/>
        </authorList>
    </citation>
    <scope>NUCLEOTIDE SEQUENCE [LARGE SCALE GENOMIC DNA]</scope>
    <source>
        <strain evidence="8 9">CGMCC 1.15917</strain>
    </source>
</reference>